<sequence>MSVDRTRNILNKKIQEATPEEQHKASLFVASQAHDREDCRELLQMLGLLDPGFEWKTTTLHAGMQGRKKITKGDAA</sequence>
<comment type="caution">
    <text evidence="1">The sequence shown here is derived from an EMBL/GenBank/DDBJ whole genome shotgun (WGS) entry which is preliminary data.</text>
</comment>
<keyword evidence="2" id="KW-1185">Reference proteome</keyword>
<evidence type="ECO:0000313" key="1">
    <source>
        <dbReference type="EMBL" id="TKG58876.1"/>
    </source>
</evidence>
<dbReference type="RefSeq" id="WP_137097405.1">
    <property type="nucleotide sequence ID" value="NZ_SWMS01000049.1"/>
</dbReference>
<proteinExistence type="predicted"/>
<accession>A0ABY2RTG9</accession>
<dbReference type="EMBL" id="SWMS01000049">
    <property type="protein sequence ID" value="TKG58876.1"/>
    <property type="molecule type" value="Genomic_DNA"/>
</dbReference>
<reference evidence="1 2" key="1">
    <citation type="journal article" date="2015" name="Antonie Van Leeuwenhoek">
        <title>Prauserella endophytica sp. nov., an endophytic actinobacterium isolated from Tamarix taklamakanensis.</title>
        <authorList>
            <person name="Liu J.M."/>
            <person name="Habden X."/>
            <person name="Guo L."/>
            <person name="Tuo L."/>
            <person name="Jiang Z.K."/>
            <person name="Liu S.W."/>
            <person name="Liu X.F."/>
            <person name="Chen L."/>
            <person name="Li R.F."/>
            <person name="Zhang Y.Q."/>
            <person name="Sun C.H."/>
        </authorList>
    </citation>
    <scope>NUCLEOTIDE SEQUENCE [LARGE SCALE GENOMIC DNA]</scope>
    <source>
        <strain evidence="1 2">CGMCC 4.7182</strain>
    </source>
</reference>
<name>A0ABY2RTG9_9PSEU</name>
<dbReference type="Proteomes" id="UP000309992">
    <property type="component" value="Unassembled WGS sequence"/>
</dbReference>
<evidence type="ECO:0000313" key="2">
    <source>
        <dbReference type="Proteomes" id="UP000309992"/>
    </source>
</evidence>
<protein>
    <submittedName>
        <fullName evidence="1">Uncharacterized protein</fullName>
    </submittedName>
</protein>
<gene>
    <name evidence="1" type="ORF">FCN18_37305</name>
</gene>
<organism evidence="1 2">
    <name type="scientific">Prauserella endophytica</name>
    <dbReference type="NCBI Taxonomy" id="1592324"/>
    <lineage>
        <taxon>Bacteria</taxon>
        <taxon>Bacillati</taxon>
        <taxon>Actinomycetota</taxon>
        <taxon>Actinomycetes</taxon>
        <taxon>Pseudonocardiales</taxon>
        <taxon>Pseudonocardiaceae</taxon>
        <taxon>Prauserella</taxon>
        <taxon>Prauserella coralliicola group</taxon>
    </lineage>
</organism>